<evidence type="ECO:0000313" key="1">
    <source>
        <dbReference type="EMBL" id="GAA4935381.1"/>
    </source>
</evidence>
<proteinExistence type="predicted"/>
<accession>A0AAV3TZT0</accession>
<evidence type="ECO:0000313" key="2">
    <source>
        <dbReference type="Proteomes" id="UP001409585"/>
    </source>
</evidence>
<evidence type="ECO:0008006" key="3">
    <source>
        <dbReference type="Google" id="ProtNLM"/>
    </source>
</evidence>
<dbReference type="RefSeq" id="WP_345418298.1">
    <property type="nucleotide sequence ID" value="NZ_AP031496.1"/>
</dbReference>
<reference evidence="2" key="1">
    <citation type="journal article" date="2019" name="Int. J. Syst. Evol. Microbiol.">
        <title>The Global Catalogue of Microorganisms (GCM) 10K type strain sequencing project: providing services to taxonomists for standard genome sequencing and annotation.</title>
        <authorList>
            <consortium name="The Broad Institute Genomics Platform"/>
            <consortium name="The Broad Institute Genome Sequencing Center for Infectious Disease"/>
            <person name="Wu L."/>
            <person name="Ma J."/>
        </authorList>
    </citation>
    <scope>NUCLEOTIDE SEQUENCE [LARGE SCALE GENOMIC DNA]</scope>
    <source>
        <strain evidence="2">JCM 19134</strain>
    </source>
</reference>
<name>A0AAV3TZT0_9ALTE</name>
<dbReference type="EMBL" id="BAABLX010000007">
    <property type="protein sequence ID" value="GAA4935381.1"/>
    <property type="molecule type" value="Genomic_DNA"/>
</dbReference>
<dbReference type="AlphaFoldDB" id="A0AAV3TZT0"/>
<dbReference type="Proteomes" id="UP001409585">
    <property type="component" value="Unassembled WGS sequence"/>
</dbReference>
<comment type="caution">
    <text evidence="1">The sequence shown here is derived from an EMBL/GenBank/DDBJ whole genome shotgun (WGS) entry which is preliminary data.</text>
</comment>
<organism evidence="1 2">
    <name type="scientific">Halioxenophilus aromaticivorans</name>
    <dbReference type="NCBI Taxonomy" id="1306992"/>
    <lineage>
        <taxon>Bacteria</taxon>
        <taxon>Pseudomonadati</taxon>
        <taxon>Pseudomonadota</taxon>
        <taxon>Gammaproteobacteria</taxon>
        <taxon>Alteromonadales</taxon>
        <taxon>Alteromonadaceae</taxon>
        <taxon>Halioxenophilus</taxon>
    </lineage>
</organism>
<protein>
    <recommendedName>
        <fullName evidence="3">DUF2059 domain-containing protein</fullName>
    </recommendedName>
</protein>
<sequence length="279" mass="31643">MIRYVGYLFIFWVVFCAQYAAASAPLARVLQSGHYDADVRDFSAFAEEAVHQAMARGFYIPISQRQALMGQVRAKLGPEVLSQKLVTQMQSVAGNTSVRSVRDWYSSEVGRKTLVGIQVAYQPGAERRQKAIAPSLLADEDLYGWWQSYSKQYPFAEKWLERRERVLVESVSYIAATMKPYTPFDKAQVEEQLARETFDLRPKVEERVMWRQLHALSDLAVTEYVRYKKFTTSTSHVAFLKLVGSASDRVVAQATADFKAMLAEHIVPESAPIDAQDPQ</sequence>
<keyword evidence="2" id="KW-1185">Reference proteome</keyword>
<gene>
    <name evidence="1" type="ORF">GCM10025791_11010</name>
</gene>